<dbReference type="GO" id="GO:0019592">
    <property type="term" value="P:mannitol catabolic process"/>
    <property type="evidence" value="ECO:0007669"/>
    <property type="project" value="TreeGrafter"/>
</dbReference>
<sequence>MSIVLFGAGKIARGFIGHLLWKAGYAFRFVEYNPALVKLLKERKRYAVRILGEEIRIDTVTNFDAWGYEDIQDIEEAIASDVDTMFVSVGGKNLQSVGMILKSALRKRMEQGSREPINIFLFYNFINPSYFLKITFY</sequence>
<evidence type="ECO:0000256" key="1">
    <source>
        <dbReference type="ARBA" id="ARBA00023002"/>
    </source>
</evidence>
<proteinExistence type="predicted"/>
<dbReference type="EMBL" id="VSSQ01020443">
    <property type="protein sequence ID" value="MPM65298.1"/>
    <property type="molecule type" value="Genomic_DNA"/>
</dbReference>
<protein>
    <submittedName>
        <fullName evidence="3">Mannitol-1-phosphate 5-dehydrogenase</fullName>
        <ecNumber evidence="3">1.1.1.17</ecNumber>
    </submittedName>
</protein>
<feature type="domain" description="Mannitol dehydrogenase N-terminal" evidence="2">
    <location>
        <begin position="1"/>
        <end position="133"/>
    </location>
</feature>
<dbReference type="Pfam" id="PF01232">
    <property type="entry name" value="Mannitol_dh"/>
    <property type="match status" value="1"/>
</dbReference>
<comment type="caution">
    <text evidence="3">The sequence shown here is derived from an EMBL/GenBank/DDBJ whole genome shotgun (WGS) entry which is preliminary data.</text>
</comment>
<name>A0A645BJM6_9ZZZZ</name>
<dbReference type="PANTHER" id="PTHR30524:SF0">
    <property type="entry name" value="ALTRONATE OXIDOREDUCTASE-RELATED"/>
    <property type="match status" value="1"/>
</dbReference>
<dbReference type="Gene3D" id="3.40.50.720">
    <property type="entry name" value="NAD(P)-binding Rossmann-like Domain"/>
    <property type="match status" value="1"/>
</dbReference>
<dbReference type="InterPro" id="IPR036291">
    <property type="entry name" value="NAD(P)-bd_dom_sf"/>
</dbReference>
<organism evidence="3">
    <name type="scientific">bioreactor metagenome</name>
    <dbReference type="NCBI Taxonomy" id="1076179"/>
    <lineage>
        <taxon>unclassified sequences</taxon>
        <taxon>metagenomes</taxon>
        <taxon>ecological metagenomes</taxon>
    </lineage>
</organism>
<dbReference type="InterPro" id="IPR013131">
    <property type="entry name" value="Mannitol_DH_N"/>
</dbReference>
<keyword evidence="1 3" id="KW-0560">Oxidoreductase</keyword>
<dbReference type="GO" id="GO:0008926">
    <property type="term" value="F:mannitol-1-phosphate 5-dehydrogenase activity"/>
    <property type="evidence" value="ECO:0007669"/>
    <property type="project" value="UniProtKB-EC"/>
</dbReference>
<evidence type="ECO:0000313" key="3">
    <source>
        <dbReference type="EMBL" id="MPM65298.1"/>
    </source>
</evidence>
<dbReference type="EC" id="1.1.1.17" evidence="3"/>
<dbReference type="AlphaFoldDB" id="A0A645BJM6"/>
<dbReference type="SUPFAM" id="SSF51735">
    <property type="entry name" value="NAD(P)-binding Rossmann-fold domains"/>
    <property type="match status" value="1"/>
</dbReference>
<gene>
    <name evidence="3" type="primary">mtlD_7</name>
    <name evidence="3" type="ORF">SDC9_112193</name>
</gene>
<evidence type="ECO:0000259" key="2">
    <source>
        <dbReference type="Pfam" id="PF01232"/>
    </source>
</evidence>
<reference evidence="3" key="1">
    <citation type="submission" date="2019-08" db="EMBL/GenBank/DDBJ databases">
        <authorList>
            <person name="Kucharzyk K."/>
            <person name="Murdoch R.W."/>
            <person name="Higgins S."/>
            <person name="Loffler F."/>
        </authorList>
    </citation>
    <scope>NUCLEOTIDE SEQUENCE</scope>
</reference>
<dbReference type="PANTHER" id="PTHR30524">
    <property type="entry name" value="MANNITOL-1-PHOSPHATE 5-DEHYDROGENASE"/>
    <property type="match status" value="1"/>
</dbReference>
<accession>A0A645BJM6</accession>
<dbReference type="GO" id="GO:0005829">
    <property type="term" value="C:cytosol"/>
    <property type="evidence" value="ECO:0007669"/>
    <property type="project" value="TreeGrafter"/>
</dbReference>